<dbReference type="InterPro" id="IPR010886">
    <property type="entry name" value="Hc1"/>
</dbReference>
<evidence type="ECO:0008006" key="6">
    <source>
        <dbReference type="Google" id="ProtNLM"/>
    </source>
</evidence>
<dbReference type="STRING" id="652787.SAMN05216490_2573"/>
<keyword evidence="3" id="KW-0175">Coiled coil</keyword>
<comment type="similarity">
    <text evidence="2">Belongs to the histone H1/H5 family. HCT subfamily.</text>
</comment>
<dbReference type="GO" id="GO:0003677">
    <property type="term" value="F:DNA binding"/>
    <property type="evidence" value="ECO:0007669"/>
    <property type="project" value="InterPro"/>
</dbReference>
<accession>A0A1H1XXM5</accession>
<evidence type="ECO:0000313" key="4">
    <source>
        <dbReference type="EMBL" id="SDT13885.1"/>
    </source>
</evidence>
<protein>
    <recommendedName>
        <fullName evidence="6">Histone H1-like protein Hc1</fullName>
    </recommendedName>
</protein>
<dbReference type="AlphaFoldDB" id="A0A1H1XXM5"/>
<evidence type="ECO:0000256" key="2">
    <source>
        <dbReference type="ARBA" id="ARBA00008424"/>
    </source>
</evidence>
<feature type="coiled-coil region" evidence="3">
    <location>
        <begin position="26"/>
        <end position="57"/>
    </location>
</feature>
<dbReference type="Pfam" id="PF07432">
    <property type="entry name" value="Hc1"/>
    <property type="match status" value="1"/>
</dbReference>
<evidence type="ECO:0000256" key="1">
    <source>
        <dbReference type="ARBA" id="ARBA00002333"/>
    </source>
</evidence>
<keyword evidence="5" id="KW-1185">Reference proteome</keyword>
<organism evidence="4 5">
    <name type="scientific">Mucilaginibacter mallensis</name>
    <dbReference type="NCBI Taxonomy" id="652787"/>
    <lineage>
        <taxon>Bacteria</taxon>
        <taxon>Pseudomonadati</taxon>
        <taxon>Bacteroidota</taxon>
        <taxon>Sphingobacteriia</taxon>
        <taxon>Sphingobacteriales</taxon>
        <taxon>Sphingobacteriaceae</taxon>
        <taxon>Mucilaginibacter</taxon>
    </lineage>
</organism>
<dbReference type="GO" id="GO:0030527">
    <property type="term" value="F:structural constituent of chromatin"/>
    <property type="evidence" value="ECO:0007669"/>
    <property type="project" value="InterPro"/>
</dbReference>
<reference evidence="4 5" key="1">
    <citation type="submission" date="2016-10" db="EMBL/GenBank/DDBJ databases">
        <authorList>
            <person name="de Groot N.N."/>
        </authorList>
    </citation>
    <scope>NUCLEOTIDE SEQUENCE [LARGE SCALE GENOMIC DNA]</scope>
    <source>
        <strain evidence="4 5">MP1X4</strain>
    </source>
</reference>
<comment type="function">
    <text evidence="1">Might have a role analogous to that of eukaryotic histone proteins.</text>
</comment>
<proteinExistence type="inferred from homology"/>
<sequence>MEKFKALQELIITAEKDASAFYDKGNKAAGTRLRGAMQELKALANEVRKEVIEKKNA</sequence>
<gene>
    <name evidence="4" type="ORF">SAMN05216490_2573</name>
</gene>
<name>A0A1H1XXM5_MUCMA</name>
<dbReference type="RefSeq" id="WP_091380478.1">
    <property type="nucleotide sequence ID" value="NZ_LT629740.1"/>
</dbReference>
<dbReference type="OrthoDB" id="9808717at2"/>
<dbReference type="Proteomes" id="UP000199679">
    <property type="component" value="Chromosome I"/>
</dbReference>
<evidence type="ECO:0000256" key="3">
    <source>
        <dbReference type="SAM" id="Coils"/>
    </source>
</evidence>
<dbReference type="EMBL" id="LT629740">
    <property type="protein sequence ID" value="SDT13885.1"/>
    <property type="molecule type" value="Genomic_DNA"/>
</dbReference>
<evidence type="ECO:0000313" key="5">
    <source>
        <dbReference type="Proteomes" id="UP000199679"/>
    </source>
</evidence>